<dbReference type="InterPro" id="IPR036890">
    <property type="entry name" value="HATPase_C_sf"/>
</dbReference>
<feature type="region of interest" description="Disordered" evidence="1">
    <location>
        <begin position="143"/>
        <end position="163"/>
    </location>
</feature>
<dbReference type="AlphaFoldDB" id="A0A382JBA0"/>
<dbReference type="EMBL" id="UINC01072610">
    <property type="protein sequence ID" value="SVC08373.1"/>
    <property type="molecule type" value="Genomic_DNA"/>
</dbReference>
<feature type="non-terminal residue" evidence="2">
    <location>
        <position position="252"/>
    </location>
</feature>
<proteinExistence type="predicted"/>
<evidence type="ECO:0000256" key="1">
    <source>
        <dbReference type="SAM" id="MobiDB-lite"/>
    </source>
</evidence>
<protein>
    <recommendedName>
        <fullName evidence="3">Histidine kinase/HSP90-like ATPase domain-containing protein</fullName>
    </recommendedName>
</protein>
<sequence length="252" mass="28287">MKPGEPIDLEYTKRHGAMSAQYSIQDLYDLLVELVTNCDDSYHGLHVDGKSDRDGGSIVIEIEPHRKGSSIVRVRDRAGGFRDLAEKLRRVGERTSRSGDRGFMARGLKDCAALGKVTVETIVDGRDDKAEITPQFTLIPYFPGSRPGRDATSDDRKHLGMNRGNGTMVTVELEPGQSVKKSETLRRDLIWHYALRDLMGPESDSIVKLGYAVDRGETLSWSPPPAELVHDREYPVPGYEGLRFRFQLWKAE</sequence>
<reference evidence="2" key="1">
    <citation type="submission" date="2018-05" db="EMBL/GenBank/DDBJ databases">
        <authorList>
            <person name="Lanie J.A."/>
            <person name="Ng W.-L."/>
            <person name="Kazmierczak K.M."/>
            <person name="Andrzejewski T.M."/>
            <person name="Davidsen T.M."/>
            <person name="Wayne K.J."/>
            <person name="Tettelin H."/>
            <person name="Glass J.I."/>
            <person name="Rusch D."/>
            <person name="Podicherti R."/>
            <person name="Tsui H.-C.T."/>
            <person name="Winkler M.E."/>
        </authorList>
    </citation>
    <scope>NUCLEOTIDE SEQUENCE</scope>
</reference>
<organism evidence="2">
    <name type="scientific">marine metagenome</name>
    <dbReference type="NCBI Taxonomy" id="408172"/>
    <lineage>
        <taxon>unclassified sequences</taxon>
        <taxon>metagenomes</taxon>
        <taxon>ecological metagenomes</taxon>
    </lineage>
</organism>
<evidence type="ECO:0000313" key="2">
    <source>
        <dbReference type="EMBL" id="SVC08373.1"/>
    </source>
</evidence>
<accession>A0A382JBA0</accession>
<feature type="compositionally biased region" description="Basic and acidic residues" evidence="1">
    <location>
        <begin position="147"/>
        <end position="158"/>
    </location>
</feature>
<dbReference type="SUPFAM" id="SSF55874">
    <property type="entry name" value="ATPase domain of HSP90 chaperone/DNA topoisomerase II/histidine kinase"/>
    <property type="match status" value="1"/>
</dbReference>
<evidence type="ECO:0008006" key="3">
    <source>
        <dbReference type="Google" id="ProtNLM"/>
    </source>
</evidence>
<gene>
    <name evidence="2" type="ORF">METZ01_LOCUS261227</name>
</gene>
<name>A0A382JBA0_9ZZZZ</name>